<reference evidence="1 2" key="1">
    <citation type="journal article" date="2018" name="Sci. Rep.">
        <title>Genomic signatures of local adaptation to the degree of environmental predictability in rotifers.</title>
        <authorList>
            <person name="Franch-Gras L."/>
            <person name="Hahn C."/>
            <person name="Garcia-Roger E.M."/>
            <person name="Carmona M.J."/>
            <person name="Serra M."/>
            <person name="Gomez A."/>
        </authorList>
    </citation>
    <scope>NUCLEOTIDE SEQUENCE [LARGE SCALE GENOMIC DNA]</scope>
    <source>
        <strain evidence="1">HYR1</strain>
    </source>
</reference>
<gene>
    <name evidence="1" type="ORF">BpHYR1_054014</name>
</gene>
<evidence type="ECO:0000313" key="1">
    <source>
        <dbReference type="EMBL" id="RNA02739.1"/>
    </source>
</evidence>
<sequence>MYETIKKDLPKAEVVRRFTGLGYKKRSAYGCLDIVEKDKAFKRKKGSARPIEDFWRKFESYVYEGDWKAKNLKQLENKIHACFSNMDPKVVQGHFKDIIRRHGVQYLN</sequence>
<accession>A0A3M7PUV8</accession>
<dbReference type="EMBL" id="REGN01008773">
    <property type="protein sequence ID" value="RNA02739.1"/>
    <property type="molecule type" value="Genomic_DNA"/>
</dbReference>
<comment type="caution">
    <text evidence="1">The sequence shown here is derived from an EMBL/GenBank/DDBJ whole genome shotgun (WGS) entry which is preliminary data.</text>
</comment>
<evidence type="ECO:0000313" key="2">
    <source>
        <dbReference type="Proteomes" id="UP000276133"/>
    </source>
</evidence>
<dbReference type="AlphaFoldDB" id="A0A3M7PUV8"/>
<name>A0A3M7PUV8_BRAPC</name>
<protein>
    <submittedName>
        <fullName evidence="1">Uncharacterized protein</fullName>
    </submittedName>
</protein>
<keyword evidence="2" id="KW-1185">Reference proteome</keyword>
<organism evidence="1 2">
    <name type="scientific">Brachionus plicatilis</name>
    <name type="common">Marine rotifer</name>
    <name type="synonym">Brachionus muelleri</name>
    <dbReference type="NCBI Taxonomy" id="10195"/>
    <lineage>
        <taxon>Eukaryota</taxon>
        <taxon>Metazoa</taxon>
        <taxon>Spiralia</taxon>
        <taxon>Gnathifera</taxon>
        <taxon>Rotifera</taxon>
        <taxon>Eurotatoria</taxon>
        <taxon>Monogononta</taxon>
        <taxon>Pseudotrocha</taxon>
        <taxon>Ploima</taxon>
        <taxon>Brachionidae</taxon>
        <taxon>Brachionus</taxon>
    </lineage>
</organism>
<proteinExistence type="predicted"/>
<dbReference type="Proteomes" id="UP000276133">
    <property type="component" value="Unassembled WGS sequence"/>
</dbReference>